<comment type="caution">
    <text evidence="2">The sequence shown here is derived from an EMBL/GenBank/DDBJ whole genome shotgun (WGS) entry which is preliminary data.</text>
</comment>
<organism evidence="2 3">
    <name type="scientific">Ferrimicrobium acidiphilum DSM 19497</name>
    <dbReference type="NCBI Taxonomy" id="1121877"/>
    <lineage>
        <taxon>Bacteria</taxon>
        <taxon>Bacillati</taxon>
        <taxon>Actinomycetota</taxon>
        <taxon>Acidimicrobiia</taxon>
        <taxon>Acidimicrobiales</taxon>
        <taxon>Acidimicrobiaceae</taxon>
        <taxon>Ferrimicrobium</taxon>
    </lineage>
</organism>
<proteinExistence type="predicted"/>
<name>A0A0D8FVK3_9ACTN</name>
<evidence type="ECO:0008006" key="4">
    <source>
        <dbReference type="Google" id="ProtNLM"/>
    </source>
</evidence>
<feature type="signal peptide" evidence="1">
    <location>
        <begin position="1"/>
        <end position="20"/>
    </location>
</feature>
<dbReference type="RefSeq" id="WP_152623087.1">
    <property type="nucleotide sequence ID" value="NZ_JQKF01000036.1"/>
</dbReference>
<keyword evidence="3" id="KW-1185">Reference proteome</keyword>
<gene>
    <name evidence="2" type="ORF">FEAC_10140</name>
</gene>
<evidence type="ECO:0000313" key="2">
    <source>
        <dbReference type="EMBL" id="KJE77300.1"/>
    </source>
</evidence>
<dbReference type="GeneID" id="78374055"/>
<accession>A0A0D8FVK3</accession>
<dbReference type="EMBL" id="JXUW01000006">
    <property type="protein sequence ID" value="KJE77300.1"/>
    <property type="molecule type" value="Genomic_DNA"/>
</dbReference>
<feature type="chain" id="PRO_5039717623" description="Lipoprotein" evidence="1">
    <location>
        <begin position="21"/>
        <end position="136"/>
    </location>
</feature>
<dbReference type="PROSITE" id="PS51257">
    <property type="entry name" value="PROKAR_LIPOPROTEIN"/>
    <property type="match status" value="1"/>
</dbReference>
<dbReference type="AlphaFoldDB" id="A0A0D8FVK3"/>
<protein>
    <recommendedName>
        <fullName evidence="4">Lipoprotein</fullName>
    </recommendedName>
</protein>
<evidence type="ECO:0000256" key="1">
    <source>
        <dbReference type="SAM" id="SignalP"/>
    </source>
</evidence>
<sequence length="136" mass="14650">MRKTLLVVLATLLLSACGSASVASHKLPPNHGWVLSCSKEKLSEPSFLILDCSTSSLLLSDAIWTHWGADSATGTARLGVAPCTPVCKVASMDFYPHTKVTLSDPLTVDGKSRVFQHVTLSYVFEGKHYTLSRSLS</sequence>
<dbReference type="STRING" id="1121877.FEAC_10140"/>
<keyword evidence="1" id="KW-0732">Signal</keyword>
<reference evidence="2 3" key="1">
    <citation type="submission" date="2015-01" db="EMBL/GenBank/DDBJ databases">
        <title>Draft genome of the acidophilic iron oxidizer Ferrimicrobium acidiphilum strain T23.</title>
        <authorList>
            <person name="Poehlein A."/>
            <person name="Eisen S."/>
            <person name="Schloemann M."/>
            <person name="Johnson B.D."/>
            <person name="Daniel R."/>
            <person name="Muehling M."/>
        </authorList>
    </citation>
    <scope>NUCLEOTIDE SEQUENCE [LARGE SCALE GENOMIC DNA]</scope>
    <source>
        <strain evidence="2 3">T23</strain>
    </source>
</reference>
<dbReference type="Proteomes" id="UP000032336">
    <property type="component" value="Unassembled WGS sequence"/>
</dbReference>
<evidence type="ECO:0000313" key="3">
    <source>
        <dbReference type="Proteomes" id="UP000032336"/>
    </source>
</evidence>